<accession>A0A9W4IU96</accession>
<dbReference type="AlphaFoldDB" id="A0A9W4IU96"/>
<sequence>MDSRRQSSSRHQSSSRRSASRHRSSSHSGPSSHAQGSGTSSQIIAPGLGDHLSNNPSRYVFGWHQLQGALRQRWLQDANTPCPIEPKQPASLMRLVNHRNPSQRWHIEISHFDPPPAGFVNEVARQGFPHGSHAYRKIRVEGPEPQNPDLEPNEYCHLTAKGVIFAMDINRTDGMHWSDVAVSQYVMDNPIDTLRSIYFHDVINLDTKRFFTEELYPQRIGMRFDARDNYEAEQPMTWSFGTPEYQGILGTTFGKGVCALLATYFPRGTVSIARIVSWKYADLQIRFDIEPTLYMEGLAL</sequence>
<dbReference type="OrthoDB" id="4173905at2759"/>
<protein>
    <submittedName>
        <fullName evidence="2">Uncharacterized protein</fullName>
    </submittedName>
</protein>
<keyword evidence="3" id="KW-1185">Reference proteome</keyword>
<organism evidence="2 3">
    <name type="scientific">Penicillium salamii</name>
    <dbReference type="NCBI Taxonomy" id="1612424"/>
    <lineage>
        <taxon>Eukaryota</taxon>
        <taxon>Fungi</taxon>
        <taxon>Dikarya</taxon>
        <taxon>Ascomycota</taxon>
        <taxon>Pezizomycotina</taxon>
        <taxon>Eurotiomycetes</taxon>
        <taxon>Eurotiomycetidae</taxon>
        <taxon>Eurotiales</taxon>
        <taxon>Aspergillaceae</taxon>
        <taxon>Penicillium</taxon>
    </lineage>
</organism>
<feature type="region of interest" description="Disordered" evidence="1">
    <location>
        <begin position="1"/>
        <end position="50"/>
    </location>
</feature>
<dbReference type="Proteomes" id="UP001152649">
    <property type="component" value="Unassembled WGS sequence"/>
</dbReference>
<proteinExistence type="predicted"/>
<name>A0A9W4IU96_9EURO</name>
<evidence type="ECO:0000256" key="1">
    <source>
        <dbReference type="SAM" id="MobiDB-lite"/>
    </source>
</evidence>
<reference evidence="2" key="1">
    <citation type="submission" date="2021-07" db="EMBL/GenBank/DDBJ databases">
        <authorList>
            <person name="Branca A.L. A."/>
        </authorList>
    </citation>
    <scope>NUCLEOTIDE SEQUENCE</scope>
</reference>
<dbReference type="EMBL" id="CAJVPG010000111">
    <property type="protein sequence ID" value="CAG8346546.1"/>
    <property type="molecule type" value="Genomic_DNA"/>
</dbReference>
<comment type="caution">
    <text evidence="2">The sequence shown here is derived from an EMBL/GenBank/DDBJ whole genome shotgun (WGS) entry which is preliminary data.</text>
</comment>
<feature type="compositionally biased region" description="Low complexity" evidence="1">
    <location>
        <begin position="26"/>
        <end position="38"/>
    </location>
</feature>
<evidence type="ECO:0000313" key="2">
    <source>
        <dbReference type="EMBL" id="CAG8346546.1"/>
    </source>
</evidence>
<evidence type="ECO:0000313" key="3">
    <source>
        <dbReference type="Proteomes" id="UP001152649"/>
    </source>
</evidence>
<gene>
    <name evidence="2" type="ORF">PSALAMII_LOCUS3013</name>
</gene>